<dbReference type="Proteomes" id="UP001162483">
    <property type="component" value="Unassembled WGS sequence"/>
</dbReference>
<sequence>MSCQSTPGFKPLYCVHGTVCILYGSIDLLGHLMPLVHFHRLFLSLGKDTGAP</sequence>
<proteinExistence type="predicted"/>
<dbReference type="EMBL" id="CATNWA010016957">
    <property type="protein sequence ID" value="CAI9596772.1"/>
    <property type="molecule type" value="Genomic_DNA"/>
</dbReference>
<comment type="caution">
    <text evidence="1">The sequence shown here is derived from an EMBL/GenBank/DDBJ whole genome shotgun (WGS) entry which is preliminary data.</text>
</comment>
<accession>A0ABN9FIB6</accession>
<reference evidence="1" key="1">
    <citation type="submission" date="2023-05" db="EMBL/GenBank/DDBJ databases">
        <authorList>
            <person name="Stuckert A."/>
        </authorList>
    </citation>
    <scope>NUCLEOTIDE SEQUENCE</scope>
</reference>
<gene>
    <name evidence="1" type="ORF">SPARVUS_LOCUS12117314</name>
</gene>
<organism evidence="1 2">
    <name type="scientific">Staurois parvus</name>
    <dbReference type="NCBI Taxonomy" id="386267"/>
    <lineage>
        <taxon>Eukaryota</taxon>
        <taxon>Metazoa</taxon>
        <taxon>Chordata</taxon>
        <taxon>Craniata</taxon>
        <taxon>Vertebrata</taxon>
        <taxon>Euteleostomi</taxon>
        <taxon>Amphibia</taxon>
        <taxon>Batrachia</taxon>
        <taxon>Anura</taxon>
        <taxon>Neobatrachia</taxon>
        <taxon>Ranoidea</taxon>
        <taxon>Ranidae</taxon>
        <taxon>Staurois</taxon>
    </lineage>
</organism>
<evidence type="ECO:0000313" key="2">
    <source>
        <dbReference type="Proteomes" id="UP001162483"/>
    </source>
</evidence>
<evidence type="ECO:0000313" key="1">
    <source>
        <dbReference type="EMBL" id="CAI9596772.1"/>
    </source>
</evidence>
<protein>
    <submittedName>
        <fullName evidence="1">Uncharacterized protein</fullName>
    </submittedName>
</protein>
<keyword evidence="2" id="KW-1185">Reference proteome</keyword>
<name>A0ABN9FIB6_9NEOB</name>